<keyword evidence="1" id="KW-0238">DNA-binding</keyword>
<gene>
    <name evidence="1" type="ORF">DFP94_102493</name>
</gene>
<dbReference type="Proteomes" id="UP000253090">
    <property type="component" value="Unassembled WGS sequence"/>
</dbReference>
<comment type="caution">
    <text evidence="1">The sequence shown here is derived from an EMBL/GenBank/DDBJ whole genome shotgun (WGS) entry which is preliminary data.</text>
</comment>
<protein>
    <submittedName>
        <fullName evidence="1">Winged helix DNA-binding protein</fullName>
    </submittedName>
</protein>
<organism evidence="1 2">
    <name type="scientific">Fontibacillus phaseoli</name>
    <dbReference type="NCBI Taxonomy" id="1416533"/>
    <lineage>
        <taxon>Bacteria</taxon>
        <taxon>Bacillati</taxon>
        <taxon>Bacillota</taxon>
        <taxon>Bacilli</taxon>
        <taxon>Bacillales</taxon>
        <taxon>Paenibacillaceae</taxon>
        <taxon>Fontibacillus</taxon>
    </lineage>
</organism>
<accession>A0A369BMB1</accession>
<sequence length="362" mass="41699">MQQRNQSEIVAERLKRQGLTDPLFNPGDETSYLQLFRKLQPMSPVHFTRPGDPPRLVHRTIYSDFGVSSSIREQGKLVKGRFQGGRIAYVLEEDLKLYATAFRKEMTRFGSIHQEILALIHESGGLSKDQLKEELPYRPGDIGKALEDFQKAFILYEQQTDTDWDTGWLDFAEEWFQIPKDPENRQQAMEEVILRFTEAMVFATESQMKSWSGWTGKQIGSLVKVLTEQGKLRRAEVHGWDQGVICEGDPILEDMPAGAIDAPLVPEMIWMLDKSDFLVRAELDELKKRYEGREVLQYLLVDGRFQGAVIGHWGFRDYDIEDIILELPEGEAEARREQAISAVRKVYDPEHHTILKYNGLPL</sequence>
<dbReference type="EMBL" id="QPJW01000002">
    <property type="protein sequence ID" value="RCX21736.1"/>
    <property type="molecule type" value="Genomic_DNA"/>
</dbReference>
<keyword evidence="2" id="KW-1185">Reference proteome</keyword>
<dbReference type="GO" id="GO:0003677">
    <property type="term" value="F:DNA binding"/>
    <property type="evidence" value="ECO:0007669"/>
    <property type="project" value="UniProtKB-KW"/>
</dbReference>
<reference evidence="1 2" key="1">
    <citation type="submission" date="2018-07" db="EMBL/GenBank/DDBJ databases">
        <title>Genomic Encyclopedia of Type Strains, Phase III (KMG-III): the genomes of soil and plant-associated and newly described type strains.</title>
        <authorList>
            <person name="Whitman W."/>
        </authorList>
    </citation>
    <scope>NUCLEOTIDE SEQUENCE [LARGE SCALE GENOMIC DNA]</scope>
    <source>
        <strain evidence="1 2">CECT 8333</strain>
    </source>
</reference>
<dbReference type="Pfam" id="PF06224">
    <property type="entry name" value="AlkZ-like"/>
    <property type="match status" value="1"/>
</dbReference>
<dbReference type="AlphaFoldDB" id="A0A369BMB1"/>
<evidence type="ECO:0000313" key="2">
    <source>
        <dbReference type="Proteomes" id="UP000253090"/>
    </source>
</evidence>
<dbReference type="RefSeq" id="WP_114496282.1">
    <property type="nucleotide sequence ID" value="NZ_QPJW01000002.1"/>
</dbReference>
<dbReference type="InterPro" id="IPR009351">
    <property type="entry name" value="AlkZ-like"/>
</dbReference>
<name>A0A369BMB1_9BACL</name>
<evidence type="ECO:0000313" key="1">
    <source>
        <dbReference type="EMBL" id="RCX21736.1"/>
    </source>
</evidence>
<dbReference type="OrthoDB" id="2085987at2"/>
<proteinExistence type="predicted"/>